<proteinExistence type="predicted"/>
<evidence type="ECO:0000313" key="1">
    <source>
        <dbReference type="EMBL" id="ETB57256.1"/>
    </source>
</evidence>
<dbReference type="Proteomes" id="UP000018538">
    <property type="component" value="Unassembled WGS sequence"/>
</dbReference>
<protein>
    <recommendedName>
        <fullName evidence="3">Fam-b protein</fullName>
    </recommendedName>
</protein>
<dbReference type="EMBL" id="KI635808">
    <property type="protein sequence ID" value="ETB57256.1"/>
    <property type="molecule type" value="Genomic_DNA"/>
</dbReference>
<sequence>MFFSSIICFFEYAQNELYYANERSTCLKRNVINFRNNRILADPYNKARDIIYGFRKELEEVKKELGNKRNCELSILTIQDKIIKYQNTKTLNN</sequence>
<reference evidence="1 2" key="1">
    <citation type="submission" date="2013-11" db="EMBL/GenBank/DDBJ databases">
        <title>The Genome Sequence of Plasmodium yoelii 17X.</title>
        <authorList>
            <consortium name="The Broad Institute Genomics Platform"/>
            <consortium name="The Broad Institute Genome Sequencing Center for Infectious Disease"/>
            <person name="Neafsey D."/>
            <person name="Adams J."/>
            <person name="Walker B."/>
            <person name="Young S.K."/>
            <person name="Zeng Q."/>
            <person name="Gargeya S."/>
            <person name="Fitzgerald M."/>
            <person name="Haas B."/>
            <person name="Abouelleil A."/>
            <person name="Alvarado L."/>
            <person name="Chapman S.B."/>
            <person name="Gainer-Dewar J."/>
            <person name="Goldberg J."/>
            <person name="Griggs A."/>
            <person name="Gujja S."/>
            <person name="Hansen M."/>
            <person name="Howarth C."/>
            <person name="Imamovic A."/>
            <person name="Ireland A."/>
            <person name="Larimer J."/>
            <person name="McCowan C."/>
            <person name="Murphy C."/>
            <person name="Pearson M."/>
            <person name="Poon T.W."/>
            <person name="Priest M."/>
            <person name="Roberts A."/>
            <person name="Saif S."/>
            <person name="Shea T."/>
            <person name="Sykes S."/>
            <person name="Wortman J."/>
            <person name="Nusbaum C."/>
            <person name="Birren B."/>
        </authorList>
    </citation>
    <scope>NUCLEOTIDE SEQUENCE [LARGE SCALE GENOMIC DNA]</scope>
    <source>
        <strain evidence="1 2">17X</strain>
    </source>
</reference>
<gene>
    <name evidence="1" type="ORF">YYC_05052</name>
</gene>
<evidence type="ECO:0008006" key="3">
    <source>
        <dbReference type="Google" id="ProtNLM"/>
    </source>
</evidence>
<dbReference type="InterPro" id="IPR006484">
    <property type="entry name" value="PYST_B"/>
</dbReference>
<accession>V7PCG6</accession>
<evidence type="ECO:0000313" key="2">
    <source>
        <dbReference type="Proteomes" id="UP000018538"/>
    </source>
</evidence>
<name>V7PCG6_PLAYE</name>
<dbReference type="AlphaFoldDB" id="V7PCG6"/>
<dbReference type="Pfam" id="PF09592">
    <property type="entry name" value="DUF2031"/>
    <property type="match status" value="1"/>
</dbReference>
<organism evidence="1 2">
    <name type="scientific">Plasmodium yoelii 17X</name>
    <dbReference type="NCBI Taxonomy" id="1323249"/>
    <lineage>
        <taxon>Eukaryota</taxon>
        <taxon>Sar</taxon>
        <taxon>Alveolata</taxon>
        <taxon>Apicomplexa</taxon>
        <taxon>Aconoidasida</taxon>
        <taxon>Haemosporida</taxon>
        <taxon>Plasmodiidae</taxon>
        <taxon>Plasmodium</taxon>
        <taxon>Plasmodium (Vinckeia)</taxon>
    </lineage>
</organism>
<keyword evidence="2" id="KW-1185">Reference proteome</keyword>